<dbReference type="PROSITE" id="PS50011">
    <property type="entry name" value="PROTEIN_KINASE_DOM"/>
    <property type="match status" value="1"/>
</dbReference>
<evidence type="ECO:0000313" key="10">
    <source>
        <dbReference type="Proteomes" id="UP000663829"/>
    </source>
</evidence>
<dbReference type="EMBL" id="CAJOBA010000777">
    <property type="protein sequence ID" value="CAF3555955.1"/>
    <property type="molecule type" value="Genomic_DNA"/>
</dbReference>
<dbReference type="InterPro" id="IPR050122">
    <property type="entry name" value="RTK"/>
</dbReference>
<feature type="binding site" evidence="3">
    <location>
        <position position="155"/>
    </location>
    <ligand>
        <name>ATP</name>
        <dbReference type="ChEBI" id="CHEBI:30616"/>
    </ligand>
</feature>
<feature type="region of interest" description="Disordered" evidence="4">
    <location>
        <begin position="1"/>
        <end position="23"/>
    </location>
</feature>
<feature type="compositionally biased region" description="Basic residues" evidence="4">
    <location>
        <begin position="9"/>
        <end position="19"/>
    </location>
</feature>
<dbReference type="PANTHER" id="PTHR24416">
    <property type="entry name" value="TYROSINE-PROTEIN KINASE RECEPTOR"/>
    <property type="match status" value="1"/>
</dbReference>
<dbReference type="Proteomes" id="UP000682733">
    <property type="component" value="Unassembled WGS sequence"/>
</dbReference>
<evidence type="ECO:0000256" key="3">
    <source>
        <dbReference type="PROSITE-ProRule" id="PRU10141"/>
    </source>
</evidence>
<dbReference type="EMBL" id="CAJNOK010000777">
    <property type="protein sequence ID" value="CAF0774825.1"/>
    <property type="molecule type" value="Genomic_DNA"/>
</dbReference>
<feature type="domain" description="Protein kinase" evidence="5">
    <location>
        <begin position="127"/>
        <end position="395"/>
    </location>
</feature>
<dbReference type="InterPro" id="IPR001245">
    <property type="entry name" value="Ser-Thr/Tyr_kinase_cat_dom"/>
</dbReference>
<dbReference type="Pfam" id="PF07714">
    <property type="entry name" value="PK_Tyr_Ser-Thr"/>
    <property type="match status" value="1"/>
</dbReference>
<dbReference type="OrthoDB" id="3256376at2759"/>
<dbReference type="PROSITE" id="PS00107">
    <property type="entry name" value="PROTEIN_KINASE_ATP"/>
    <property type="match status" value="1"/>
</dbReference>
<dbReference type="Proteomes" id="UP000677228">
    <property type="component" value="Unassembled WGS sequence"/>
</dbReference>
<evidence type="ECO:0000256" key="4">
    <source>
        <dbReference type="SAM" id="MobiDB-lite"/>
    </source>
</evidence>
<protein>
    <recommendedName>
        <fullName evidence="5">Protein kinase domain-containing protein</fullName>
    </recommendedName>
</protein>
<dbReference type="InterPro" id="IPR017441">
    <property type="entry name" value="Protein_kinase_ATP_BS"/>
</dbReference>
<evidence type="ECO:0000259" key="5">
    <source>
        <dbReference type="PROSITE" id="PS50011"/>
    </source>
</evidence>
<dbReference type="InterPro" id="IPR000719">
    <property type="entry name" value="Prot_kinase_dom"/>
</dbReference>
<dbReference type="InterPro" id="IPR008266">
    <property type="entry name" value="Tyr_kinase_AS"/>
</dbReference>
<organism evidence="7 10">
    <name type="scientific">Didymodactylos carnosus</name>
    <dbReference type="NCBI Taxonomy" id="1234261"/>
    <lineage>
        <taxon>Eukaryota</taxon>
        <taxon>Metazoa</taxon>
        <taxon>Spiralia</taxon>
        <taxon>Gnathifera</taxon>
        <taxon>Rotifera</taxon>
        <taxon>Eurotatoria</taxon>
        <taxon>Bdelloidea</taxon>
        <taxon>Philodinida</taxon>
        <taxon>Philodinidae</taxon>
        <taxon>Didymodactylos</taxon>
    </lineage>
</organism>
<dbReference type="Proteomes" id="UP000663829">
    <property type="component" value="Unassembled WGS sequence"/>
</dbReference>
<dbReference type="EMBL" id="CAJNOQ010012741">
    <property type="protein sequence ID" value="CAF1306910.1"/>
    <property type="molecule type" value="Genomic_DNA"/>
</dbReference>
<evidence type="ECO:0000313" key="6">
    <source>
        <dbReference type="EMBL" id="CAF0774825.1"/>
    </source>
</evidence>
<dbReference type="SMART" id="SM00219">
    <property type="entry name" value="TyrKc"/>
    <property type="match status" value="1"/>
</dbReference>
<reference evidence="7" key="1">
    <citation type="submission" date="2021-02" db="EMBL/GenBank/DDBJ databases">
        <authorList>
            <person name="Nowell W R."/>
        </authorList>
    </citation>
    <scope>NUCLEOTIDE SEQUENCE</scope>
</reference>
<dbReference type="GO" id="GO:0004714">
    <property type="term" value="F:transmembrane receptor protein tyrosine kinase activity"/>
    <property type="evidence" value="ECO:0007669"/>
    <property type="project" value="UniProtKB-EC"/>
</dbReference>
<dbReference type="GO" id="GO:0043235">
    <property type="term" value="C:receptor complex"/>
    <property type="evidence" value="ECO:0007669"/>
    <property type="project" value="TreeGrafter"/>
</dbReference>
<dbReference type="AlphaFoldDB" id="A0A815E8E3"/>
<comment type="caution">
    <text evidence="7">The sequence shown here is derived from an EMBL/GenBank/DDBJ whole genome shotgun (WGS) entry which is preliminary data.</text>
</comment>
<keyword evidence="10" id="KW-1185">Reference proteome</keyword>
<dbReference type="PANTHER" id="PTHR24416:SF631">
    <property type="entry name" value="SERINE_THREONINE_TYROSINE KINASE 1"/>
    <property type="match status" value="1"/>
</dbReference>
<evidence type="ECO:0000313" key="9">
    <source>
        <dbReference type="EMBL" id="CAF4140948.1"/>
    </source>
</evidence>
<dbReference type="PRINTS" id="PR00109">
    <property type="entry name" value="TYRKINASE"/>
</dbReference>
<name>A0A815E8E3_9BILA</name>
<sequence length="400" mass="46198">MGNHWPSPQHHHHRRHNKARNIPEQSTVLWQKIFFGDDFNMFNIVESNDNVLQQLTSVPQKKVLNIQRSLSLPDVSHSTRVARKKTTRTTTPLSHNRQPKQQTHSTSNIFLANHRRNPFVHVDIKRFHNRRKIGNGNFGTVYHAKLDGNRDVAIKTLNNGYSTNDLNDPSVLNGLLNEANIIAQLNHPNLLSMVGVTIVRGALSIVTDYMLNGSLKDYFRINKNIFQQADIIEANQCLNQFARQIHNAMVYLEQNFVIHRDLAARNCLLDAYGQIKVADFGLTKFTKDGIYMGNPQTICAIRWTAPEALSFQLYSPKSDVWSYGIVLWEIYTLGQNPYGDMSNRRVQYCVEQLAIEQILLEPYFGSTNIYHNLILQCLRKDLESRPFFYQLQPYVDMFLK</sequence>
<dbReference type="GO" id="GO:0005886">
    <property type="term" value="C:plasma membrane"/>
    <property type="evidence" value="ECO:0007669"/>
    <property type="project" value="TreeGrafter"/>
</dbReference>
<dbReference type="Proteomes" id="UP000681722">
    <property type="component" value="Unassembled WGS sequence"/>
</dbReference>
<dbReference type="GO" id="GO:0005524">
    <property type="term" value="F:ATP binding"/>
    <property type="evidence" value="ECO:0007669"/>
    <property type="project" value="UniProtKB-UniRule"/>
</dbReference>
<comment type="catalytic activity">
    <reaction evidence="2">
        <text>L-tyrosyl-[protein] + ATP = O-phospho-L-tyrosyl-[protein] + ADP + H(+)</text>
        <dbReference type="Rhea" id="RHEA:10596"/>
        <dbReference type="Rhea" id="RHEA-COMP:10136"/>
        <dbReference type="Rhea" id="RHEA-COMP:20101"/>
        <dbReference type="ChEBI" id="CHEBI:15378"/>
        <dbReference type="ChEBI" id="CHEBI:30616"/>
        <dbReference type="ChEBI" id="CHEBI:46858"/>
        <dbReference type="ChEBI" id="CHEBI:61978"/>
        <dbReference type="ChEBI" id="CHEBI:456216"/>
        <dbReference type="EC" id="2.7.10.1"/>
    </reaction>
</comment>
<dbReference type="CDD" id="cd00192">
    <property type="entry name" value="PTKc"/>
    <property type="match status" value="1"/>
</dbReference>
<feature type="region of interest" description="Disordered" evidence="4">
    <location>
        <begin position="75"/>
        <end position="104"/>
    </location>
</feature>
<keyword evidence="3" id="KW-0547">Nucleotide-binding</keyword>
<dbReference type="SUPFAM" id="SSF56112">
    <property type="entry name" value="Protein kinase-like (PK-like)"/>
    <property type="match status" value="1"/>
</dbReference>
<gene>
    <name evidence="7" type="ORF">GPM918_LOCUS28801</name>
    <name evidence="6" type="ORF">OVA965_LOCUS3283</name>
    <name evidence="9" type="ORF">SRO942_LOCUS29328</name>
    <name evidence="8" type="ORF">TMI583_LOCUS3282</name>
</gene>
<evidence type="ECO:0000313" key="7">
    <source>
        <dbReference type="EMBL" id="CAF1306910.1"/>
    </source>
</evidence>
<feature type="compositionally biased region" description="Polar residues" evidence="4">
    <location>
        <begin position="92"/>
        <end position="104"/>
    </location>
</feature>
<dbReference type="InterPro" id="IPR020635">
    <property type="entry name" value="Tyr_kinase_cat_dom"/>
</dbReference>
<dbReference type="InterPro" id="IPR011009">
    <property type="entry name" value="Kinase-like_dom_sf"/>
</dbReference>
<dbReference type="Gene3D" id="1.10.510.10">
    <property type="entry name" value="Transferase(Phosphotransferase) domain 1"/>
    <property type="match status" value="1"/>
</dbReference>
<proteinExistence type="predicted"/>
<evidence type="ECO:0000256" key="1">
    <source>
        <dbReference type="ARBA" id="ARBA00004167"/>
    </source>
</evidence>
<evidence type="ECO:0000256" key="2">
    <source>
        <dbReference type="ARBA" id="ARBA00051243"/>
    </source>
</evidence>
<accession>A0A815E8E3</accession>
<evidence type="ECO:0000313" key="8">
    <source>
        <dbReference type="EMBL" id="CAF3555955.1"/>
    </source>
</evidence>
<dbReference type="PROSITE" id="PS00109">
    <property type="entry name" value="PROTEIN_KINASE_TYR"/>
    <property type="match status" value="1"/>
</dbReference>
<comment type="subcellular location">
    <subcellularLocation>
        <location evidence="1">Membrane</location>
        <topology evidence="1">Single-pass membrane protein</topology>
    </subcellularLocation>
</comment>
<dbReference type="EMBL" id="CAJOBC010040360">
    <property type="protein sequence ID" value="CAF4140948.1"/>
    <property type="molecule type" value="Genomic_DNA"/>
</dbReference>
<dbReference type="GO" id="GO:0007169">
    <property type="term" value="P:cell surface receptor protein tyrosine kinase signaling pathway"/>
    <property type="evidence" value="ECO:0007669"/>
    <property type="project" value="TreeGrafter"/>
</dbReference>
<keyword evidence="3" id="KW-0067">ATP-binding</keyword>